<proteinExistence type="predicted"/>
<protein>
    <submittedName>
        <fullName evidence="1">Uncharacterized protein</fullName>
    </submittedName>
</protein>
<evidence type="ECO:0000313" key="1">
    <source>
        <dbReference type="EMBL" id="CAF1259691.1"/>
    </source>
</evidence>
<dbReference type="AlphaFoldDB" id="A0A815AP64"/>
<dbReference type="EMBL" id="CAJOAY010003299">
    <property type="protein sequence ID" value="CAF4014569.1"/>
    <property type="molecule type" value="Genomic_DNA"/>
</dbReference>
<dbReference type="Gene3D" id="3.80.10.10">
    <property type="entry name" value="Ribonuclease Inhibitor"/>
    <property type="match status" value="1"/>
</dbReference>
<dbReference type="EMBL" id="CAJNON010000432">
    <property type="protein sequence ID" value="CAF1259691.1"/>
    <property type="molecule type" value="Genomic_DNA"/>
</dbReference>
<organism evidence="1 3">
    <name type="scientific">Adineta steineri</name>
    <dbReference type="NCBI Taxonomy" id="433720"/>
    <lineage>
        <taxon>Eukaryota</taxon>
        <taxon>Metazoa</taxon>
        <taxon>Spiralia</taxon>
        <taxon>Gnathifera</taxon>
        <taxon>Rotifera</taxon>
        <taxon>Eurotatoria</taxon>
        <taxon>Bdelloidea</taxon>
        <taxon>Adinetida</taxon>
        <taxon>Adinetidae</taxon>
        <taxon>Adineta</taxon>
    </lineage>
</organism>
<gene>
    <name evidence="2" type="ORF">OKA104_LOCUS30581</name>
    <name evidence="1" type="ORF">VCS650_LOCUS28800</name>
</gene>
<evidence type="ECO:0000313" key="3">
    <source>
        <dbReference type="Proteomes" id="UP000663891"/>
    </source>
</evidence>
<dbReference type="InterPro" id="IPR032675">
    <property type="entry name" value="LRR_dom_sf"/>
</dbReference>
<dbReference type="OrthoDB" id="120976at2759"/>
<accession>A0A815AP64</accession>
<comment type="caution">
    <text evidence="1">The sequence shown here is derived from an EMBL/GenBank/DDBJ whole genome shotgun (WGS) entry which is preliminary data.</text>
</comment>
<dbReference type="SUPFAM" id="SSF52047">
    <property type="entry name" value="RNI-like"/>
    <property type="match status" value="1"/>
</dbReference>
<evidence type="ECO:0000313" key="2">
    <source>
        <dbReference type="EMBL" id="CAF4014569.1"/>
    </source>
</evidence>
<sequence length="333" mass="40114">MIRIFHLFFTHPRKTIREHSYPQNDDEIILNVIGSPEQGDDNSILPQAFVSRTSFCALMLDGNRILDEGVQYLTEMRRYTFDKLSALISYTPSLRHLNLSHSNIRFLHADRWQKLLLEKFSLRYREPGYGDNYPIHDGELNNFVSPFWIQRNLIVDIEICEYDIYYFVRPFKKRWYEYSIEHSKLAQLTIKYFDPHDAPNILLNQIKRVLNFTQIYHLNIEQNISIARLINIKYVCLEKTCTMEDILFLISFCRHMEYLDIECIKNMNIQSFLSEILNKMNENHREYLHALCIYITTADNQMIKQLEQMIDDEKLLLDYTIHRQLYNIYLKWK</sequence>
<dbReference type="Proteomes" id="UP000663881">
    <property type="component" value="Unassembled WGS sequence"/>
</dbReference>
<name>A0A815AP64_9BILA</name>
<dbReference type="Proteomes" id="UP000663891">
    <property type="component" value="Unassembled WGS sequence"/>
</dbReference>
<reference evidence="1" key="1">
    <citation type="submission" date="2021-02" db="EMBL/GenBank/DDBJ databases">
        <authorList>
            <person name="Nowell W R."/>
        </authorList>
    </citation>
    <scope>NUCLEOTIDE SEQUENCE</scope>
</reference>